<dbReference type="Pfam" id="PF04471">
    <property type="entry name" value="Mrr_cat"/>
    <property type="match status" value="1"/>
</dbReference>
<dbReference type="PANTHER" id="PTHR30015:SF7">
    <property type="entry name" value="TYPE IV METHYL-DIRECTED RESTRICTION ENZYME ECOKMRR"/>
    <property type="match status" value="1"/>
</dbReference>
<evidence type="ECO:0000313" key="3">
    <source>
        <dbReference type="EMBL" id="SUC36993.1"/>
    </source>
</evidence>
<feature type="domain" description="Restriction endonuclease type IV Mrr" evidence="1">
    <location>
        <begin position="164"/>
        <end position="281"/>
    </location>
</feature>
<sequence length="304" mass="34039">MAVPTYDKFIEPVLRFLKHYPEGIAAKDVHEGAADILELDDNQRSELISSGQLVYKNRAGWAHDRLKRAGFSQSLSRGKWCLTESGFEWIKNNPFPLTQEQVAHLAFDFMNIKLKTNPDIVPLDVDTQIDSDNHQQVRSPDDRLNDALKEIRESVAIDLLANLLQVSPTRFEFIVLDVLHKLGYGSHRDDLQRVGGTGDGGIDGIISLDKLGLERIYVQAKRWQGTVGRPDLQAFYGALAGQKAKRGIFITTSGYTAHAIDFAKSVEGLVLIDGNRLVNLMMDNEIGVSSQTIKLPKLDMDYFE</sequence>
<dbReference type="Pfam" id="PF14338">
    <property type="entry name" value="Mrr_N"/>
    <property type="match status" value="1"/>
</dbReference>
<dbReference type="RefSeq" id="WP_115164743.1">
    <property type="nucleotide sequence ID" value="NZ_UGUA01000002.1"/>
</dbReference>
<dbReference type="Gene3D" id="3.40.1350.10">
    <property type="match status" value="1"/>
</dbReference>
<feature type="domain" description="Restriction system protein Mrr-like N-terminal" evidence="2">
    <location>
        <begin position="6"/>
        <end position="91"/>
    </location>
</feature>
<dbReference type="GO" id="GO:0003677">
    <property type="term" value="F:DNA binding"/>
    <property type="evidence" value="ECO:0007669"/>
    <property type="project" value="InterPro"/>
</dbReference>
<dbReference type="InterPro" id="IPR007560">
    <property type="entry name" value="Restrct_endonuc_IV_Mrr"/>
</dbReference>
<reference evidence="3 4" key="1">
    <citation type="submission" date="2018-06" db="EMBL/GenBank/DDBJ databases">
        <authorList>
            <consortium name="Pathogen Informatics"/>
            <person name="Doyle S."/>
        </authorList>
    </citation>
    <scope>NUCLEOTIDE SEQUENCE [LARGE SCALE GENOMIC DNA]</scope>
    <source>
        <strain evidence="3 4">NCTC12026</strain>
    </source>
</reference>
<evidence type="ECO:0000259" key="2">
    <source>
        <dbReference type="Pfam" id="PF14338"/>
    </source>
</evidence>
<dbReference type="InterPro" id="IPR025745">
    <property type="entry name" value="Mrr-like_N_dom"/>
</dbReference>
<accession>A0A379G8U1</accession>
<dbReference type="InterPro" id="IPR011335">
    <property type="entry name" value="Restrct_endonuc-II-like"/>
</dbReference>
<dbReference type="PANTHER" id="PTHR30015">
    <property type="entry name" value="MRR RESTRICTION SYSTEM PROTEIN"/>
    <property type="match status" value="1"/>
</dbReference>
<protein>
    <submittedName>
        <fullName evidence="3">EcoKMrr</fullName>
    </submittedName>
</protein>
<dbReference type="InterPro" id="IPR052906">
    <property type="entry name" value="Type_IV_Methyl-Rstrct_Enzyme"/>
</dbReference>
<dbReference type="GO" id="GO:0009307">
    <property type="term" value="P:DNA restriction-modification system"/>
    <property type="evidence" value="ECO:0007669"/>
    <property type="project" value="InterPro"/>
</dbReference>
<dbReference type="AlphaFoldDB" id="A0A379G8U1"/>
<dbReference type="Proteomes" id="UP000255129">
    <property type="component" value="Unassembled WGS sequence"/>
</dbReference>
<gene>
    <name evidence="3" type="primary">mrr</name>
    <name evidence="3" type="ORF">NCTC12026_03438</name>
</gene>
<dbReference type="EMBL" id="UGUA01000002">
    <property type="protein sequence ID" value="SUC36993.1"/>
    <property type="molecule type" value="Genomic_DNA"/>
</dbReference>
<dbReference type="REBASE" id="409731">
    <property type="entry name" value="Pru12026Mrr2P"/>
</dbReference>
<name>A0A379G8U1_9GAMM</name>
<dbReference type="GO" id="GO:0043590">
    <property type="term" value="C:bacterial nucleoid"/>
    <property type="evidence" value="ECO:0007669"/>
    <property type="project" value="TreeGrafter"/>
</dbReference>
<dbReference type="GO" id="GO:0015666">
    <property type="term" value="F:restriction endodeoxyribonuclease activity"/>
    <property type="evidence" value="ECO:0007669"/>
    <property type="project" value="TreeGrafter"/>
</dbReference>
<evidence type="ECO:0000259" key="1">
    <source>
        <dbReference type="Pfam" id="PF04471"/>
    </source>
</evidence>
<dbReference type="SUPFAM" id="SSF52980">
    <property type="entry name" value="Restriction endonuclease-like"/>
    <property type="match status" value="1"/>
</dbReference>
<dbReference type="InterPro" id="IPR011856">
    <property type="entry name" value="tRNA_endonuc-like_dom_sf"/>
</dbReference>
<proteinExistence type="predicted"/>
<dbReference type="OrthoDB" id="9803736at2"/>
<evidence type="ECO:0000313" key="4">
    <source>
        <dbReference type="Proteomes" id="UP000255129"/>
    </source>
</evidence>
<organism evidence="3 4">
    <name type="scientific">Providencia rustigianii</name>
    <dbReference type="NCBI Taxonomy" id="158850"/>
    <lineage>
        <taxon>Bacteria</taxon>
        <taxon>Pseudomonadati</taxon>
        <taxon>Pseudomonadota</taxon>
        <taxon>Gammaproteobacteria</taxon>
        <taxon>Enterobacterales</taxon>
        <taxon>Morganellaceae</taxon>
        <taxon>Providencia</taxon>
    </lineage>
</organism>